<comment type="caution">
    <text evidence="3">The sequence shown here is derived from an EMBL/GenBank/DDBJ whole genome shotgun (WGS) entry which is preliminary data.</text>
</comment>
<evidence type="ECO:0000313" key="3">
    <source>
        <dbReference type="EMBL" id="MFC6152229.1"/>
    </source>
</evidence>
<proteinExistence type="predicted"/>
<organism evidence="3 4">
    <name type="scientific">Nocardioides yefusunii</name>
    <dbReference type="NCBI Taxonomy" id="2500546"/>
    <lineage>
        <taxon>Bacteria</taxon>
        <taxon>Bacillati</taxon>
        <taxon>Actinomycetota</taxon>
        <taxon>Actinomycetes</taxon>
        <taxon>Propionibacteriales</taxon>
        <taxon>Nocardioidaceae</taxon>
        <taxon>Nocardioides</taxon>
    </lineage>
</organism>
<evidence type="ECO:0000256" key="2">
    <source>
        <dbReference type="SAM" id="SignalP"/>
    </source>
</evidence>
<name>A0ABW1QUH1_9ACTN</name>
<dbReference type="Proteomes" id="UP001596098">
    <property type="component" value="Unassembled WGS sequence"/>
</dbReference>
<keyword evidence="4" id="KW-1185">Reference proteome</keyword>
<dbReference type="SUPFAM" id="SSF89392">
    <property type="entry name" value="Prokaryotic lipoproteins and lipoprotein localization factors"/>
    <property type="match status" value="1"/>
</dbReference>
<evidence type="ECO:0000313" key="4">
    <source>
        <dbReference type="Proteomes" id="UP001596098"/>
    </source>
</evidence>
<dbReference type="PROSITE" id="PS51257">
    <property type="entry name" value="PROKAR_LIPOPROTEIN"/>
    <property type="match status" value="1"/>
</dbReference>
<feature type="compositionally biased region" description="Low complexity" evidence="1">
    <location>
        <begin position="38"/>
        <end position="47"/>
    </location>
</feature>
<dbReference type="InterPro" id="IPR029046">
    <property type="entry name" value="LolA/LolB/LppX"/>
</dbReference>
<feature type="signal peptide" evidence="2">
    <location>
        <begin position="1"/>
        <end position="31"/>
    </location>
</feature>
<dbReference type="Gene3D" id="2.50.20.20">
    <property type="match status" value="1"/>
</dbReference>
<dbReference type="EMBL" id="JBHSQI010000001">
    <property type="protein sequence ID" value="MFC6152229.1"/>
    <property type="molecule type" value="Genomic_DNA"/>
</dbReference>
<feature type="chain" id="PRO_5047107837" description="Lipoprotein" evidence="2">
    <location>
        <begin position="32"/>
        <end position="289"/>
    </location>
</feature>
<evidence type="ECO:0008006" key="5">
    <source>
        <dbReference type="Google" id="ProtNLM"/>
    </source>
</evidence>
<sequence length="289" mass="29602">MRRHPTSTAAGALFALALVLTLAGCGGGAEAEEGGGNTPSAATPSTSGTKAGVGKTPTKGGTSDEPAASVPIAKDSAVPPVAPGEEMTQQDLKAMLLATLAADGTARIKGVETTPGSVSRSEGVYSRSDGKVALDVRSTVEGTEELAALEVHLVLVGDHLYQRSAMSGDQYTRTTVGDGGAAVNLAHLDPVAALETYADAITQVVHVGKEKKDGKKLTRYDVTVQPEAVADGVADPFTYVVYFNASGQIARVEIEMGPEVSTVTTYSEWGKKHTVSAPPADKVLELPGA</sequence>
<keyword evidence="2" id="KW-0732">Signal</keyword>
<feature type="region of interest" description="Disordered" evidence="1">
    <location>
        <begin position="28"/>
        <end position="86"/>
    </location>
</feature>
<accession>A0ABW1QUH1</accession>
<gene>
    <name evidence="3" type="ORF">ACFPWU_00910</name>
</gene>
<reference evidence="4" key="1">
    <citation type="journal article" date="2019" name="Int. J. Syst. Evol. Microbiol.">
        <title>The Global Catalogue of Microorganisms (GCM) 10K type strain sequencing project: providing services to taxonomists for standard genome sequencing and annotation.</title>
        <authorList>
            <consortium name="The Broad Institute Genomics Platform"/>
            <consortium name="The Broad Institute Genome Sequencing Center for Infectious Disease"/>
            <person name="Wu L."/>
            <person name="Ma J."/>
        </authorList>
    </citation>
    <scope>NUCLEOTIDE SEQUENCE [LARGE SCALE GENOMIC DNA]</scope>
    <source>
        <strain evidence="4">DFY28</strain>
    </source>
</reference>
<feature type="compositionally biased region" description="Gly residues" evidence="1">
    <location>
        <begin position="28"/>
        <end position="37"/>
    </location>
</feature>
<protein>
    <recommendedName>
        <fullName evidence="5">Lipoprotein</fullName>
    </recommendedName>
</protein>
<evidence type="ECO:0000256" key="1">
    <source>
        <dbReference type="SAM" id="MobiDB-lite"/>
    </source>
</evidence>
<dbReference type="RefSeq" id="WP_128220341.1">
    <property type="nucleotide sequence ID" value="NZ_CP034929.1"/>
</dbReference>